<dbReference type="RefSeq" id="WP_197703741.1">
    <property type="nucleotide sequence ID" value="NZ_AP014946.1"/>
</dbReference>
<evidence type="ECO:0000256" key="1">
    <source>
        <dbReference type="ARBA" id="ARBA00001936"/>
    </source>
</evidence>
<dbReference type="Gene3D" id="3.90.79.10">
    <property type="entry name" value="Nucleoside Triphosphate Pyrophosphohydrolase"/>
    <property type="match status" value="1"/>
</dbReference>
<dbReference type="GO" id="GO:0046872">
    <property type="term" value="F:metal ion binding"/>
    <property type="evidence" value="ECO:0007669"/>
    <property type="project" value="UniProtKB-KW"/>
</dbReference>
<dbReference type="Pfam" id="PF00293">
    <property type="entry name" value="NUDIX"/>
    <property type="match status" value="1"/>
</dbReference>
<keyword evidence="3" id="KW-0479">Metal-binding</keyword>
<name>A0A0S3PYK5_9BRAD</name>
<evidence type="ECO:0000256" key="7">
    <source>
        <dbReference type="SAM" id="MobiDB-lite"/>
    </source>
</evidence>
<evidence type="ECO:0000313" key="10">
    <source>
        <dbReference type="Proteomes" id="UP000236884"/>
    </source>
</evidence>
<dbReference type="PANTHER" id="PTHR12318:SF0">
    <property type="entry name" value="ACYL-COENZYME A DIPHOSPHATASE NUDT19"/>
    <property type="match status" value="1"/>
</dbReference>
<evidence type="ECO:0000256" key="2">
    <source>
        <dbReference type="ARBA" id="ARBA00001946"/>
    </source>
</evidence>
<dbReference type="PANTHER" id="PTHR12318">
    <property type="entry name" value="TESTOSTERONE-REGULATED PROTEIN RP2"/>
    <property type="match status" value="1"/>
</dbReference>
<sequence length="260" mass="28855">MSAPVPIRPASTLLLLREQQTLEVLMVVRHTAIDFNSGAMVFPGGKIEESDGSDDWKDDTVGWDETPPEERAPRVAAIREAFEESGILLARHGDGREFLGDDAVTAARKDVHDGKRDFRDLVRTHGLKLDFTDLVPYARWVTPAHMHKRFDTFFYLAVAPAEQLAICDGHETVEAEWLSPSAALEQARDGKRTLVFPTRLNLKMLAESATVDAAIAASRTRTIVSVEPFVETRGDAKYLCIRDDAGYGAVSELIPRKPKQ</sequence>
<keyword evidence="4" id="KW-0378">Hydrolase</keyword>
<dbReference type="InterPro" id="IPR015797">
    <property type="entry name" value="NUDIX_hydrolase-like_dom_sf"/>
</dbReference>
<evidence type="ECO:0000256" key="3">
    <source>
        <dbReference type="ARBA" id="ARBA00022723"/>
    </source>
</evidence>
<keyword evidence="6" id="KW-0464">Manganese</keyword>
<reference evidence="9 10" key="1">
    <citation type="submission" date="2015-08" db="EMBL/GenBank/DDBJ databases">
        <title>Investigation of the bacterial diversity of lava forest soil.</title>
        <authorList>
            <person name="Lee J.S."/>
        </authorList>
    </citation>
    <scope>NUCLEOTIDE SEQUENCE [LARGE SCALE GENOMIC DNA]</scope>
    <source>
        <strain evidence="9 10">GJW-30</strain>
    </source>
</reference>
<gene>
    <name evidence="9" type="ORF">GJW-30_1_03529</name>
</gene>
<feature type="domain" description="Nudix hydrolase" evidence="8">
    <location>
        <begin position="6"/>
        <end position="200"/>
    </location>
</feature>
<evidence type="ECO:0000256" key="6">
    <source>
        <dbReference type="ARBA" id="ARBA00023211"/>
    </source>
</evidence>
<keyword evidence="5" id="KW-0460">Magnesium</keyword>
<dbReference type="KEGG" id="vgo:GJW-30_1_03529"/>
<keyword evidence="10" id="KW-1185">Reference proteome</keyword>
<organism evidence="9 10">
    <name type="scientific">Variibacter gotjawalensis</name>
    <dbReference type="NCBI Taxonomy" id="1333996"/>
    <lineage>
        <taxon>Bacteria</taxon>
        <taxon>Pseudomonadati</taxon>
        <taxon>Pseudomonadota</taxon>
        <taxon>Alphaproteobacteria</taxon>
        <taxon>Hyphomicrobiales</taxon>
        <taxon>Nitrobacteraceae</taxon>
        <taxon>Variibacter</taxon>
    </lineage>
</organism>
<evidence type="ECO:0000259" key="8">
    <source>
        <dbReference type="PROSITE" id="PS51462"/>
    </source>
</evidence>
<dbReference type="Proteomes" id="UP000236884">
    <property type="component" value="Chromosome"/>
</dbReference>
<dbReference type="SUPFAM" id="SSF55811">
    <property type="entry name" value="Nudix"/>
    <property type="match status" value="1"/>
</dbReference>
<dbReference type="InterPro" id="IPR039121">
    <property type="entry name" value="NUDT19"/>
</dbReference>
<accession>A0A0S3PYK5</accession>
<evidence type="ECO:0000256" key="4">
    <source>
        <dbReference type="ARBA" id="ARBA00022801"/>
    </source>
</evidence>
<comment type="cofactor">
    <cofactor evidence="2">
        <name>Mg(2+)</name>
        <dbReference type="ChEBI" id="CHEBI:18420"/>
    </cofactor>
</comment>
<dbReference type="GO" id="GO:0016818">
    <property type="term" value="F:hydrolase activity, acting on acid anhydrides, in phosphorus-containing anhydrides"/>
    <property type="evidence" value="ECO:0007669"/>
    <property type="project" value="InterPro"/>
</dbReference>
<dbReference type="AlphaFoldDB" id="A0A0S3PYK5"/>
<dbReference type="CDD" id="cd18870">
    <property type="entry name" value="NUDIX_AcylCoAdiphos_Nudt19"/>
    <property type="match status" value="1"/>
</dbReference>
<proteinExistence type="predicted"/>
<feature type="region of interest" description="Disordered" evidence="7">
    <location>
        <begin position="44"/>
        <end position="69"/>
    </location>
</feature>
<comment type="cofactor">
    <cofactor evidence="1">
        <name>Mn(2+)</name>
        <dbReference type="ChEBI" id="CHEBI:29035"/>
    </cofactor>
</comment>
<dbReference type="InterPro" id="IPR000086">
    <property type="entry name" value="NUDIX_hydrolase_dom"/>
</dbReference>
<dbReference type="PROSITE" id="PS51462">
    <property type="entry name" value="NUDIX"/>
    <property type="match status" value="1"/>
</dbReference>
<evidence type="ECO:0000313" key="9">
    <source>
        <dbReference type="EMBL" id="BAT60979.1"/>
    </source>
</evidence>
<protein>
    <submittedName>
        <fullName evidence="9">NUDIX domain protein</fullName>
    </submittedName>
</protein>
<evidence type="ECO:0000256" key="5">
    <source>
        <dbReference type="ARBA" id="ARBA00022842"/>
    </source>
</evidence>
<feature type="compositionally biased region" description="Basic and acidic residues" evidence="7">
    <location>
        <begin position="46"/>
        <end position="60"/>
    </location>
</feature>
<dbReference type="EMBL" id="AP014946">
    <property type="protein sequence ID" value="BAT60979.1"/>
    <property type="molecule type" value="Genomic_DNA"/>
</dbReference>